<proteinExistence type="predicted"/>
<reference evidence="2 3" key="1">
    <citation type="submission" date="2018-03" db="EMBL/GenBank/DDBJ databases">
        <title>Genomic Encyclopedia of Archaeal and Bacterial Type Strains, Phase II (KMG-II): from individual species to whole genera.</title>
        <authorList>
            <person name="Goeker M."/>
        </authorList>
    </citation>
    <scope>NUCLEOTIDE SEQUENCE [LARGE SCALE GENOMIC DNA]</scope>
    <source>
        <strain evidence="2 3">DSM 45601</strain>
    </source>
</reference>
<dbReference type="EMBL" id="PVZC01000005">
    <property type="protein sequence ID" value="PRX97858.1"/>
    <property type="molecule type" value="Genomic_DNA"/>
</dbReference>
<keyword evidence="3" id="KW-1185">Reference proteome</keyword>
<accession>A0A2T0Q2G6</accession>
<name>A0A2T0Q2G6_9ACTN</name>
<sequence length="29" mass="3023">MAGKHAGPSRDTEPAPPPKKEGGGKHEKK</sequence>
<gene>
    <name evidence="2" type="ORF">CLV72_105208</name>
</gene>
<organism evidence="2 3">
    <name type="scientific">Allonocardiopsis opalescens</name>
    <dbReference type="NCBI Taxonomy" id="1144618"/>
    <lineage>
        <taxon>Bacteria</taxon>
        <taxon>Bacillati</taxon>
        <taxon>Actinomycetota</taxon>
        <taxon>Actinomycetes</taxon>
        <taxon>Streptosporangiales</taxon>
        <taxon>Allonocardiopsis</taxon>
    </lineage>
</organism>
<protein>
    <submittedName>
        <fullName evidence="2">Uncharacterized protein</fullName>
    </submittedName>
</protein>
<evidence type="ECO:0000256" key="1">
    <source>
        <dbReference type="SAM" id="MobiDB-lite"/>
    </source>
</evidence>
<comment type="caution">
    <text evidence="2">The sequence shown here is derived from an EMBL/GenBank/DDBJ whole genome shotgun (WGS) entry which is preliminary data.</text>
</comment>
<evidence type="ECO:0000313" key="2">
    <source>
        <dbReference type="EMBL" id="PRX97858.1"/>
    </source>
</evidence>
<feature type="region of interest" description="Disordered" evidence="1">
    <location>
        <begin position="1"/>
        <end position="29"/>
    </location>
</feature>
<dbReference type="Proteomes" id="UP000237846">
    <property type="component" value="Unassembled WGS sequence"/>
</dbReference>
<dbReference type="AlphaFoldDB" id="A0A2T0Q2G6"/>
<feature type="compositionally biased region" description="Basic and acidic residues" evidence="1">
    <location>
        <begin position="8"/>
        <end position="29"/>
    </location>
</feature>
<evidence type="ECO:0000313" key="3">
    <source>
        <dbReference type="Proteomes" id="UP000237846"/>
    </source>
</evidence>